<comment type="caution">
    <text evidence="4">The sequence shown here is derived from an EMBL/GenBank/DDBJ whole genome shotgun (WGS) entry which is preliminary data.</text>
</comment>
<dbReference type="Proteomes" id="UP000243002">
    <property type="component" value="Unassembled WGS sequence"/>
</dbReference>
<reference evidence="4 5" key="1">
    <citation type="journal article" date="2018" name="Environ. Microbiol.">
        <title>Ecological and genomic features of two widespread freshwater picocyanobacteria.</title>
        <authorList>
            <person name="Cabello-Yeves P.J."/>
            <person name="Picazo A."/>
            <person name="Camacho A."/>
            <person name="Callieri C."/>
            <person name="Rosselli R."/>
            <person name="Roda-Garcia J.J."/>
            <person name="Coutinho F.H."/>
            <person name="Rodriguez-Valera F."/>
        </authorList>
    </citation>
    <scope>NUCLEOTIDE SEQUENCE [LARGE SCALE GENOMIC DNA]</scope>
    <source>
        <strain evidence="4 5">Tous</strain>
    </source>
</reference>
<gene>
    <name evidence="4" type="ORF">C7K55_08835</name>
</gene>
<evidence type="ECO:0000256" key="2">
    <source>
        <dbReference type="SAM" id="MobiDB-lite"/>
    </source>
</evidence>
<dbReference type="OrthoDB" id="541140at2"/>
<dbReference type="InterPro" id="IPR025564">
    <property type="entry name" value="CAAD_dom"/>
</dbReference>
<dbReference type="PANTHER" id="PTHR33222">
    <property type="match status" value="1"/>
</dbReference>
<name>A0A2P7MU78_9CYAN</name>
<accession>A0A2P7MU78</accession>
<dbReference type="InterPro" id="IPR033344">
    <property type="entry name" value="CURT1"/>
</dbReference>
<evidence type="ECO:0000259" key="3">
    <source>
        <dbReference type="Pfam" id="PF14159"/>
    </source>
</evidence>
<dbReference type="PANTHER" id="PTHR33222:SF9">
    <property type="entry name" value="PROTEIN CURVATURE THYLAKOID 1B, CHLOROPLASTIC"/>
    <property type="match status" value="1"/>
</dbReference>
<evidence type="ECO:0000313" key="4">
    <source>
        <dbReference type="EMBL" id="PSJ04804.1"/>
    </source>
</evidence>
<feature type="compositionally biased region" description="Polar residues" evidence="2">
    <location>
        <begin position="1"/>
        <end position="22"/>
    </location>
</feature>
<keyword evidence="5" id="KW-1185">Reference proteome</keyword>
<dbReference type="GO" id="GO:0009579">
    <property type="term" value="C:thylakoid"/>
    <property type="evidence" value="ECO:0007669"/>
    <property type="project" value="InterPro"/>
</dbReference>
<evidence type="ECO:0000313" key="5">
    <source>
        <dbReference type="Proteomes" id="UP000243002"/>
    </source>
</evidence>
<protein>
    <recommendedName>
        <fullName evidence="3">Cyanobacterial aminoacyl-tRNA synthetase CAAD domain-containing protein</fullName>
    </recommendedName>
</protein>
<proteinExistence type="predicted"/>
<sequence>MSDTTTDAVEQGTATEVETDATSGAAEASFSERYSEILAKVNGTLDQVDWSQMGRIGKASGVILAVIVAQILIKGVLDAINLLPVVPGLLELLGLVVVGQWSWHNLTTSEKRGAVVAKVQNLRKEYLG</sequence>
<organism evidence="4 5">
    <name type="scientific">Cyanobium usitatum str. Tous</name>
    <dbReference type="NCBI Taxonomy" id="2116684"/>
    <lineage>
        <taxon>Bacteria</taxon>
        <taxon>Bacillati</taxon>
        <taxon>Cyanobacteriota</taxon>
        <taxon>Cyanophyceae</taxon>
        <taxon>Synechococcales</taxon>
        <taxon>Prochlorococcaceae</taxon>
        <taxon>Cyanobium</taxon>
    </lineage>
</organism>
<feature type="domain" description="Cyanobacterial aminoacyl-tRNA synthetase CAAD" evidence="3">
    <location>
        <begin position="50"/>
        <end position="128"/>
    </location>
</feature>
<comment type="subcellular location">
    <subcellularLocation>
        <location evidence="1">Membrane</location>
        <topology evidence="1">Multi-pass membrane protein</topology>
    </subcellularLocation>
</comment>
<dbReference type="GO" id="GO:0016020">
    <property type="term" value="C:membrane"/>
    <property type="evidence" value="ECO:0007669"/>
    <property type="project" value="UniProtKB-SubCell"/>
</dbReference>
<evidence type="ECO:0000256" key="1">
    <source>
        <dbReference type="ARBA" id="ARBA00004141"/>
    </source>
</evidence>
<feature type="region of interest" description="Disordered" evidence="2">
    <location>
        <begin position="1"/>
        <end position="27"/>
    </location>
</feature>
<dbReference type="EMBL" id="PXXO01000009">
    <property type="protein sequence ID" value="PSJ04804.1"/>
    <property type="molecule type" value="Genomic_DNA"/>
</dbReference>
<dbReference type="AlphaFoldDB" id="A0A2P7MU78"/>
<dbReference type="Pfam" id="PF14159">
    <property type="entry name" value="CAAD"/>
    <property type="match status" value="1"/>
</dbReference>
<dbReference type="RefSeq" id="WP_106632368.1">
    <property type="nucleotide sequence ID" value="NZ_PXXO01000009.1"/>
</dbReference>